<dbReference type="PANTHER" id="PTHR44845">
    <property type="entry name" value="CARRIER DOMAIN-CONTAINING PROTEIN"/>
    <property type="match status" value="1"/>
</dbReference>
<reference evidence="3 4" key="1">
    <citation type="submission" date="2023-01" db="EMBL/GenBank/DDBJ databases">
        <title>Analysis of 21 Apiospora genomes using comparative genomics revels a genus with tremendous synthesis potential of carbohydrate active enzymes and secondary metabolites.</title>
        <authorList>
            <person name="Sorensen T."/>
        </authorList>
    </citation>
    <scope>NUCLEOTIDE SEQUENCE [LARGE SCALE GENOMIC DNA]</scope>
    <source>
        <strain evidence="3 4">CBS 83171</strain>
    </source>
</reference>
<dbReference type="PANTHER" id="PTHR44845:SF6">
    <property type="entry name" value="BETA-ALANINE-ACTIVATING ENZYME"/>
    <property type="match status" value="1"/>
</dbReference>
<dbReference type="Proteomes" id="UP001446871">
    <property type="component" value="Unassembled WGS sequence"/>
</dbReference>
<evidence type="ECO:0000313" key="4">
    <source>
        <dbReference type="Proteomes" id="UP001446871"/>
    </source>
</evidence>
<evidence type="ECO:0000256" key="2">
    <source>
        <dbReference type="ARBA" id="ARBA00022553"/>
    </source>
</evidence>
<dbReference type="SUPFAM" id="SSF56801">
    <property type="entry name" value="Acetyl-CoA synthetase-like"/>
    <property type="match status" value="1"/>
</dbReference>
<evidence type="ECO:0000256" key="1">
    <source>
        <dbReference type="ARBA" id="ARBA00022450"/>
    </source>
</evidence>
<keyword evidence="1" id="KW-0596">Phosphopantetheine</keyword>
<dbReference type="Gene3D" id="3.40.50.12780">
    <property type="entry name" value="N-terminal domain of ligase-like"/>
    <property type="match status" value="1"/>
</dbReference>
<keyword evidence="4" id="KW-1185">Reference proteome</keyword>
<evidence type="ECO:0000313" key="3">
    <source>
        <dbReference type="EMBL" id="KAK8046736.1"/>
    </source>
</evidence>
<sequence>MVCYRSDKSTRNGHTMFKTGDLDRWLDNGEIEPLGRKDGQVKISGVRIKIHGVSASVEFFRPFGASPTYM</sequence>
<proteinExistence type="predicted"/>
<protein>
    <recommendedName>
        <fullName evidence="5">AMP-dependent synthetase/ligase domain-containing protein</fullName>
    </recommendedName>
</protein>
<comment type="caution">
    <text evidence="3">The sequence shown here is derived from an EMBL/GenBank/DDBJ whole genome shotgun (WGS) entry which is preliminary data.</text>
</comment>
<organism evidence="3 4">
    <name type="scientific">Apiospora saccharicola</name>
    <dbReference type="NCBI Taxonomy" id="335842"/>
    <lineage>
        <taxon>Eukaryota</taxon>
        <taxon>Fungi</taxon>
        <taxon>Dikarya</taxon>
        <taxon>Ascomycota</taxon>
        <taxon>Pezizomycotina</taxon>
        <taxon>Sordariomycetes</taxon>
        <taxon>Xylariomycetidae</taxon>
        <taxon>Amphisphaeriales</taxon>
        <taxon>Apiosporaceae</taxon>
        <taxon>Apiospora</taxon>
    </lineage>
</organism>
<accession>A0ABR1TJB5</accession>
<dbReference type="EMBL" id="JAQQWM010000009">
    <property type="protein sequence ID" value="KAK8046736.1"/>
    <property type="molecule type" value="Genomic_DNA"/>
</dbReference>
<dbReference type="InterPro" id="IPR042099">
    <property type="entry name" value="ANL_N_sf"/>
</dbReference>
<gene>
    <name evidence="3" type="ORF">PG996_014800</name>
</gene>
<keyword evidence="2" id="KW-0597">Phosphoprotein</keyword>
<evidence type="ECO:0008006" key="5">
    <source>
        <dbReference type="Google" id="ProtNLM"/>
    </source>
</evidence>
<name>A0ABR1TJB5_9PEZI</name>